<dbReference type="PROSITE" id="PS50106">
    <property type="entry name" value="PDZ"/>
    <property type="match status" value="1"/>
</dbReference>
<dbReference type="SUPFAM" id="SSF50156">
    <property type="entry name" value="PDZ domain-like"/>
    <property type="match status" value="1"/>
</dbReference>
<dbReference type="Proteomes" id="UP000002730">
    <property type="component" value="Chromosome"/>
</dbReference>
<dbReference type="HOGENOM" id="CLU_051142_0_0_9"/>
<feature type="transmembrane region" description="Helical" evidence="1">
    <location>
        <begin position="219"/>
        <end position="238"/>
    </location>
</feature>
<organism evidence="3 4">
    <name type="scientific">Clostridium cellulovorans (strain ATCC 35296 / DSM 3052 / OCM 3 / 743B)</name>
    <dbReference type="NCBI Taxonomy" id="573061"/>
    <lineage>
        <taxon>Bacteria</taxon>
        <taxon>Bacillati</taxon>
        <taxon>Bacillota</taxon>
        <taxon>Clostridia</taxon>
        <taxon>Eubacteriales</taxon>
        <taxon>Clostridiaceae</taxon>
        <taxon>Clostridium</taxon>
    </lineage>
</organism>
<dbReference type="Gene3D" id="2.30.42.10">
    <property type="match status" value="1"/>
</dbReference>
<dbReference type="EMBL" id="CP002160">
    <property type="protein sequence ID" value="ADL51030.1"/>
    <property type="molecule type" value="Genomic_DNA"/>
</dbReference>
<protein>
    <submittedName>
        <fullName evidence="3">PDZ/DHR/GLGF domain protein</fullName>
    </submittedName>
</protein>
<keyword evidence="1" id="KW-0812">Transmembrane</keyword>
<dbReference type="Pfam" id="PF17820">
    <property type="entry name" value="PDZ_6"/>
    <property type="match status" value="1"/>
</dbReference>
<feature type="transmembrane region" description="Helical" evidence="1">
    <location>
        <begin position="20"/>
        <end position="40"/>
    </location>
</feature>
<dbReference type="InterPro" id="IPR036034">
    <property type="entry name" value="PDZ_sf"/>
</dbReference>
<accession>D9SUX5</accession>
<proteinExistence type="predicted"/>
<evidence type="ECO:0000259" key="2">
    <source>
        <dbReference type="PROSITE" id="PS50106"/>
    </source>
</evidence>
<dbReference type="KEGG" id="ccb:Clocel_1275"/>
<evidence type="ECO:0000313" key="4">
    <source>
        <dbReference type="Proteomes" id="UP000002730"/>
    </source>
</evidence>
<dbReference type="OrthoDB" id="198399at2"/>
<keyword evidence="1" id="KW-1133">Transmembrane helix</keyword>
<dbReference type="eggNOG" id="COG0265">
    <property type="taxonomic scope" value="Bacteria"/>
</dbReference>
<evidence type="ECO:0000313" key="3">
    <source>
        <dbReference type="EMBL" id="ADL51030.1"/>
    </source>
</evidence>
<gene>
    <name evidence="3" type="ordered locus">Clocel_1275</name>
</gene>
<keyword evidence="4" id="KW-1185">Reference proteome</keyword>
<keyword evidence="1" id="KW-0472">Membrane</keyword>
<dbReference type="InterPro" id="IPR001478">
    <property type="entry name" value="PDZ"/>
</dbReference>
<sequence>MNVFFETLTAVSGAIVKYPYALVLIVISLVFFKRNLNIVATQKVIIGNANKGAIELTASQMVYGIFGGLLVSLILAALGITFSVDSYIELILLISLLLMLIKPRFICFSYSGAVLGIISLIAKVLGFDIFNLNIVSLVSLVAILHIVEGILITIDGSSGAIPVFTHKDNNIIGGFALKRYWAMPIALIFFQSNGAFVFTHKINAIPQWWSTVASEPISLLSLAVLGFSIFYGAIGYNAITFTKGKKAKAVSSGAYVIGYGTVMLILAQISKNNFFLQGALLIIMPVLHEGMLLYQSLKEINGKPKFVSNNEGIVVLDVAEGSPAKKMGIKSGDVILEINNRIIETEKDIFEAIAEVKENILIKVKGVEGILREATYRNYIDKKGVGVVIVPKSVGEENMMAFNKNTFKDTLDKMMKK</sequence>
<dbReference type="InterPro" id="IPR041489">
    <property type="entry name" value="PDZ_6"/>
</dbReference>
<dbReference type="AlphaFoldDB" id="D9SUX5"/>
<feature type="transmembrane region" description="Helical" evidence="1">
    <location>
        <begin position="61"/>
        <end position="80"/>
    </location>
</feature>
<feature type="transmembrane region" description="Helical" evidence="1">
    <location>
        <begin position="108"/>
        <end position="126"/>
    </location>
</feature>
<reference evidence="3 4" key="1">
    <citation type="submission" date="2010-08" db="EMBL/GenBank/DDBJ databases">
        <title>Complete sequence of Clostridium cellulovorans 743B.</title>
        <authorList>
            <consortium name="US DOE Joint Genome Institute"/>
            <person name="Lucas S."/>
            <person name="Copeland A."/>
            <person name="Lapidus A."/>
            <person name="Cheng J.-F."/>
            <person name="Bruce D."/>
            <person name="Goodwin L."/>
            <person name="Pitluck S."/>
            <person name="Chertkov O."/>
            <person name="Detter J.C."/>
            <person name="Han C."/>
            <person name="Tapia R."/>
            <person name="Land M."/>
            <person name="Hauser L."/>
            <person name="Chang Y.-J."/>
            <person name="Jeffries C."/>
            <person name="Kyrpides N."/>
            <person name="Ivanova N."/>
            <person name="Mikhailova N."/>
            <person name="Hemme C.L."/>
            <person name="Woyke T."/>
        </authorList>
    </citation>
    <scope>NUCLEOTIDE SEQUENCE [LARGE SCALE GENOMIC DNA]</scope>
    <source>
        <strain evidence="4">ATCC 35296 / DSM 3052 / OCM 3 / 743B</strain>
    </source>
</reference>
<evidence type="ECO:0000256" key="1">
    <source>
        <dbReference type="SAM" id="Phobius"/>
    </source>
</evidence>
<feature type="transmembrane region" description="Helical" evidence="1">
    <location>
        <begin position="250"/>
        <end position="269"/>
    </location>
</feature>
<dbReference type="STRING" id="573061.Clocel_1275"/>
<name>D9SUX5_CLOC7</name>
<feature type="transmembrane region" description="Helical" evidence="1">
    <location>
        <begin position="275"/>
        <end position="294"/>
    </location>
</feature>
<feature type="transmembrane region" description="Helical" evidence="1">
    <location>
        <begin position="132"/>
        <end position="154"/>
    </location>
</feature>
<dbReference type="SMART" id="SM00228">
    <property type="entry name" value="PDZ"/>
    <property type="match status" value="1"/>
</dbReference>
<dbReference type="RefSeq" id="WP_010076111.1">
    <property type="nucleotide sequence ID" value="NC_014393.1"/>
</dbReference>
<feature type="domain" description="PDZ" evidence="2">
    <location>
        <begin position="312"/>
        <end position="368"/>
    </location>
</feature>